<organism evidence="1 2">
    <name type="scientific">Solanum bulbocastanum</name>
    <name type="common">Wild potato</name>
    <dbReference type="NCBI Taxonomy" id="147425"/>
    <lineage>
        <taxon>Eukaryota</taxon>
        <taxon>Viridiplantae</taxon>
        <taxon>Streptophyta</taxon>
        <taxon>Embryophyta</taxon>
        <taxon>Tracheophyta</taxon>
        <taxon>Spermatophyta</taxon>
        <taxon>Magnoliopsida</taxon>
        <taxon>eudicotyledons</taxon>
        <taxon>Gunneridae</taxon>
        <taxon>Pentapetalae</taxon>
        <taxon>asterids</taxon>
        <taxon>lamiids</taxon>
        <taxon>Solanales</taxon>
        <taxon>Solanaceae</taxon>
        <taxon>Solanoideae</taxon>
        <taxon>Solaneae</taxon>
        <taxon>Solanum</taxon>
    </lineage>
</organism>
<sequence>MWKTLILASSSRLLL</sequence>
<keyword evidence="2" id="KW-1185">Reference proteome</keyword>
<gene>
    <name evidence="1" type="ORF">RDI58_010610</name>
</gene>
<name>A0AAN8YFJ6_SOLBU</name>
<evidence type="ECO:0000313" key="1">
    <source>
        <dbReference type="EMBL" id="KAK6791529.1"/>
    </source>
</evidence>
<accession>A0AAN8YFJ6</accession>
<evidence type="ECO:0000313" key="2">
    <source>
        <dbReference type="Proteomes" id="UP001371456"/>
    </source>
</evidence>
<proteinExistence type="predicted"/>
<dbReference type="Proteomes" id="UP001371456">
    <property type="component" value="Unassembled WGS sequence"/>
</dbReference>
<reference evidence="1 2" key="1">
    <citation type="submission" date="2024-02" db="EMBL/GenBank/DDBJ databases">
        <title>de novo genome assembly of Solanum bulbocastanum strain 11H21.</title>
        <authorList>
            <person name="Hosaka A.J."/>
        </authorList>
    </citation>
    <scope>NUCLEOTIDE SEQUENCE [LARGE SCALE GENOMIC DNA]</scope>
    <source>
        <tissue evidence="1">Young leaves</tissue>
    </source>
</reference>
<protein>
    <submittedName>
        <fullName evidence="1">Uncharacterized protein</fullName>
    </submittedName>
</protein>
<comment type="caution">
    <text evidence="1">The sequence shown here is derived from an EMBL/GenBank/DDBJ whole genome shotgun (WGS) entry which is preliminary data.</text>
</comment>
<dbReference type="EMBL" id="JBANQN010000004">
    <property type="protein sequence ID" value="KAK6791529.1"/>
    <property type="molecule type" value="Genomic_DNA"/>
</dbReference>